<evidence type="ECO:0000259" key="2">
    <source>
        <dbReference type="Pfam" id="PF14238"/>
    </source>
</evidence>
<dbReference type="InterPro" id="IPR025641">
    <property type="entry name" value="DUF4340"/>
</dbReference>
<dbReference type="Proteomes" id="UP001250932">
    <property type="component" value="Unassembled WGS sequence"/>
</dbReference>
<dbReference type="Pfam" id="PF14238">
    <property type="entry name" value="DUF4340"/>
    <property type="match status" value="1"/>
</dbReference>
<evidence type="ECO:0000313" key="4">
    <source>
        <dbReference type="Proteomes" id="UP001250932"/>
    </source>
</evidence>
<evidence type="ECO:0000256" key="1">
    <source>
        <dbReference type="SAM" id="MobiDB-lite"/>
    </source>
</evidence>
<sequence length="383" mass="42532">MTTKSLTILGGLAIVLIGVALLLSQPDTSGQSKAGQYLFPGLMEKINEVSELSVKTQAETITIARTGESWIVKEKHDYPANMEKLREAVVGLGELKILEAKTKKPELYDKLGLEDVEAEGSFSTGLTLKDAAGAIMAEAIVGKQEPSKGSLGQDEVYVRKPGDPQTWLAIGKFSVEKVPSEWLDKDFLEVEPKRVRQVTIKHQDNTKLVLKKERPDDQDFTVVNLPKGKEVQSQFAVNNIVATVTSLGLEDVKPASEVSFDEKAVVTALFQTFDGLEGNVKLFRKDEKDYVKVSAVFNADLIWKPKPEEESQSEKPENEENAKASEIEKREAEKPKPPKIKPEGDVKTEIETINKKVADWVYVIPKFRADTILKKPEDLIKKS</sequence>
<organism evidence="3 4">
    <name type="scientific">Candidatus Nitronereus thalassa</name>
    <dbReference type="NCBI Taxonomy" id="3020898"/>
    <lineage>
        <taxon>Bacteria</taxon>
        <taxon>Pseudomonadati</taxon>
        <taxon>Nitrospirota</taxon>
        <taxon>Nitrospiria</taxon>
        <taxon>Nitrospirales</taxon>
        <taxon>Nitrospiraceae</taxon>
        <taxon>Candidatus Nitronereus</taxon>
    </lineage>
</organism>
<keyword evidence="4" id="KW-1185">Reference proteome</keyword>
<feature type="region of interest" description="Disordered" evidence="1">
    <location>
        <begin position="307"/>
        <end position="348"/>
    </location>
</feature>
<protein>
    <submittedName>
        <fullName evidence="3">DUF4340 domain-containing protein</fullName>
    </submittedName>
</protein>
<evidence type="ECO:0000313" key="3">
    <source>
        <dbReference type="EMBL" id="MDT7042949.1"/>
    </source>
</evidence>
<dbReference type="EMBL" id="JAQOUE010000001">
    <property type="protein sequence ID" value="MDT7042949.1"/>
    <property type="molecule type" value="Genomic_DNA"/>
</dbReference>
<feature type="domain" description="DUF4340" evidence="2">
    <location>
        <begin position="70"/>
        <end position="253"/>
    </location>
</feature>
<proteinExistence type="predicted"/>
<gene>
    <name evidence="3" type="ORF">PPG34_11340</name>
</gene>
<dbReference type="RefSeq" id="WP_313833422.1">
    <property type="nucleotide sequence ID" value="NZ_JAQOUE010000001.1"/>
</dbReference>
<accession>A0ABU3K955</accession>
<reference evidence="3 4" key="1">
    <citation type="journal article" date="2023" name="ISME J.">
        <title>Cultivation and genomic characterization of novel and ubiquitous marine nitrite-oxidizing bacteria from the Nitrospirales.</title>
        <authorList>
            <person name="Mueller A.J."/>
            <person name="Daebeler A."/>
            <person name="Herbold C.W."/>
            <person name="Kirkegaard R.H."/>
            <person name="Daims H."/>
        </authorList>
    </citation>
    <scope>NUCLEOTIDE SEQUENCE [LARGE SCALE GENOMIC DNA]</scope>
    <source>
        <strain evidence="3 4">EB</strain>
    </source>
</reference>
<name>A0ABU3K955_9BACT</name>
<comment type="caution">
    <text evidence="3">The sequence shown here is derived from an EMBL/GenBank/DDBJ whole genome shotgun (WGS) entry which is preliminary data.</text>
</comment>